<feature type="domain" description="IF140 C-terminal TPR" evidence="1">
    <location>
        <begin position="11"/>
        <end position="35"/>
    </location>
</feature>
<comment type="caution">
    <text evidence="3">The sequence shown here is derived from an EMBL/GenBank/DDBJ whole genome shotgun (WGS) entry which is preliminary data.</text>
</comment>
<evidence type="ECO:0000313" key="4">
    <source>
        <dbReference type="Proteomes" id="UP000681967"/>
    </source>
</evidence>
<feature type="non-terminal residue" evidence="3">
    <location>
        <position position="35"/>
    </location>
</feature>
<feature type="non-terminal residue" evidence="3">
    <location>
        <position position="1"/>
    </location>
</feature>
<protein>
    <recommendedName>
        <fullName evidence="1">IF140 C-terminal TPR domain-containing protein</fullName>
    </recommendedName>
</protein>
<dbReference type="EMBL" id="CAJOBH010084364">
    <property type="protein sequence ID" value="CAF4532310.1"/>
    <property type="molecule type" value="Genomic_DNA"/>
</dbReference>
<gene>
    <name evidence="2" type="ORF">BYL167_LOCUS37358</name>
    <name evidence="3" type="ORF">BYL167_LOCUS44072</name>
</gene>
<name>A0A8S3A5J6_9BILA</name>
<dbReference type="Pfam" id="PF24760">
    <property type="entry name" value="TPR_IF140_C"/>
    <property type="match status" value="1"/>
</dbReference>
<reference evidence="3" key="1">
    <citation type="submission" date="2021-02" db="EMBL/GenBank/DDBJ databases">
        <authorList>
            <person name="Nowell W R."/>
        </authorList>
    </citation>
    <scope>NUCLEOTIDE SEQUENCE</scope>
</reference>
<dbReference type="InterPro" id="IPR056156">
    <property type="entry name" value="TPR_IF140_C"/>
</dbReference>
<dbReference type="EMBL" id="CAJOBH010118822">
    <property type="protein sequence ID" value="CAF4700453.1"/>
    <property type="molecule type" value="Genomic_DNA"/>
</dbReference>
<evidence type="ECO:0000259" key="1">
    <source>
        <dbReference type="Pfam" id="PF24760"/>
    </source>
</evidence>
<organism evidence="3 4">
    <name type="scientific">Rotaria magnacalcarata</name>
    <dbReference type="NCBI Taxonomy" id="392030"/>
    <lineage>
        <taxon>Eukaryota</taxon>
        <taxon>Metazoa</taxon>
        <taxon>Spiralia</taxon>
        <taxon>Gnathifera</taxon>
        <taxon>Rotifera</taxon>
        <taxon>Eurotatoria</taxon>
        <taxon>Bdelloidea</taxon>
        <taxon>Philodinida</taxon>
        <taxon>Philodinidae</taxon>
        <taxon>Rotaria</taxon>
    </lineage>
</organism>
<accession>A0A8S3A5J6</accession>
<evidence type="ECO:0000313" key="3">
    <source>
        <dbReference type="EMBL" id="CAF4700453.1"/>
    </source>
</evidence>
<sequence>MNFYKKARAYEKLAQFYDMCAQIEIEEYRDYNKAL</sequence>
<proteinExistence type="predicted"/>
<dbReference type="Proteomes" id="UP000681967">
    <property type="component" value="Unassembled WGS sequence"/>
</dbReference>
<dbReference type="AlphaFoldDB" id="A0A8S3A5J6"/>
<evidence type="ECO:0000313" key="2">
    <source>
        <dbReference type="EMBL" id="CAF4532310.1"/>
    </source>
</evidence>